<sequence>MPIVFKTIRKKEKFWGKETHVALREKHKLACKLVKKTINKTVTDHEEMLVQDSKSYQRNVHTYVRSKQEAKGSLRSIEEENKTITTDINIIFSTLNNYFQSVFETEPDGSMPTFHNRTQAKCKINEYWFTIADVQNHLSYLEATKSIGVEGIHPIILRNCAAAFAISLNSIFRQYLFSGSVPDLWKKSNITPIFKKGSKPKVHNYQPVSLTSIPCKVMERIIHKNIMAHCVENNLNF</sequence>
<organism evidence="1 2">
    <name type="scientific">Hydra vulgaris</name>
    <name type="common">Hydra</name>
    <name type="synonym">Hydra attenuata</name>
    <dbReference type="NCBI Taxonomy" id="6087"/>
    <lineage>
        <taxon>Eukaryota</taxon>
        <taxon>Metazoa</taxon>
        <taxon>Cnidaria</taxon>
        <taxon>Hydrozoa</taxon>
        <taxon>Hydroidolina</taxon>
        <taxon>Anthoathecata</taxon>
        <taxon>Aplanulata</taxon>
        <taxon>Hydridae</taxon>
        <taxon>Hydra</taxon>
    </lineage>
</organism>
<protein>
    <submittedName>
        <fullName evidence="2">Uncharacterized protein LOC136083120</fullName>
    </submittedName>
</protein>
<dbReference type="RefSeq" id="XP_065658601.1">
    <property type="nucleotide sequence ID" value="XM_065802529.1"/>
</dbReference>
<keyword evidence="1" id="KW-1185">Reference proteome</keyword>
<evidence type="ECO:0000313" key="2">
    <source>
        <dbReference type="RefSeq" id="XP_065658601.1"/>
    </source>
</evidence>
<evidence type="ECO:0000313" key="1">
    <source>
        <dbReference type="Proteomes" id="UP001652625"/>
    </source>
</evidence>
<reference evidence="2" key="1">
    <citation type="submission" date="2025-08" db="UniProtKB">
        <authorList>
            <consortium name="RefSeq"/>
        </authorList>
    </citation>
    <scope>IDENTIFICATION</scope>
</reference>
<accession>A0ABM4CAC2</accession>
<dbReference type="PANTHER" id="PTHR33395:SF22">
    <property type="entry name" value="REVERSE TRANSCRIPTASE DOMAIN-CONTAINING PROTEIN"/>
    <property type="match status" value="1"/>
</dbReference>
<gene>
    <name evidence="2" type="primary">LOC136083120</name>
</gene>
<name>A0ABM4CAC2_HYDVU</name>
<proteinExistence type="predicted"/>
<dbReference type="Proteomes" id="UP001652625">
    <property type="component" value="Chromosome 08"/>
</dbReference>
<dbReference type="GeneID" id="136083120"/>
<dbReference type="PANTHER" id="PTHR33395">
    <property type="entry name" value="TRANSCRIPTASE, PUTATIVE-RELATED-RELATED"/>
    <property type="match status" value="1"/>
</dbReference>